<evidence type="ECO:0000313" key="2">
    <source>
        <dbReference type="Proteomes" id="UP000596192"/>
    </source>
</evidence>
<protein>
    <submittedName>
        <fullName evidence="1">Phage head closure protein</fullName>
    </submittedName>
</protein>
<dbReference type="Proteomes" id="UP000596192">
    <property type="component" value="Chromosome"/>
</dbReference>
<dbReference type="Pfam" id="PF05521">
    <property type="entry name" value="Phage_HCP"/>
    <property type="match status" value="1"/>
</dbReference>
<sequence length="113" mass="12457">MSLNAGRLRHRIDIQSKQQAQDPVTGEMTVSWVTVWPKVPAAVEPLSAREFIAAQATQSQVVARITIRYRDGLDASMRILHKGKIYNPAGWLPDKDSGLEYLTAPVSQGTNQG</sequence>
<dbReference type="NCBIfam" id="TIGR01563">
    <property type="entry name" value="gp16_SPP1"/>
    <property type="match status" value="1"/>
</dbReference>
<dbReference type="EMBL" id="CP066310">
    <property type="protein sequence ID" value="QQE90482.1"/>
    <property type="molecule type" value="Genomic_DNA"/>
</dbReference>
<dbReference type="Gene3D" id="2.40.10.270">
    <property type="entry name" value="Bacteriophage SPP1 head-tail adaptor protein"/>
    <property type="match status" value="1"/>
</dbReference>
<name>A0AAP9YFR8_9GAMM</name>
<dbReference type="AlphaFoldDB" id="A0AAP9YFR8"/>
<dbReference type="InterPro" id="IPR008767">
    <property type="entry name" value="Phage_SPP1_head-tail_adaptor"/>
</dbReference>
<reference evidence="1 2" key="1">
    <citation type="submission" date="2020-12" db="EMBL/GenBank/DDBJ databases">
        <title>Genomic Analysis and Response surface optimization of nitrogen-fixing conditions for A. chroococcum strain HR1, Isolation from rhizosphere soil.</title>
        <authorList>
            <person name="Li J."/>
            <person name="Yang H."/>
            <person name="Liu H."/>
            <person name="Wang C."/>
            <person name="Tian Y."/>
            <person name="Lu X.Y."/>
        </authorList>
    </citation>
    <scope>NUCLEOTIDE SEQUENCE [LARGE SCALE GENOMIC DNA]</scope>
    <source>
        <strain evidence="1 2">HR1</strain>
    </source>
</reference>
<evidence type="ECO:0000313" key="1">
    <source>
        <dbReference type="EMBL" id="QQE90482.1"/>
    </source>
</evidence>
<accession>A0AAP9YFR8</accession>
<proteinExistence type="predicted"/>
<dbReference type="InterPro" id="IPR038666">
    <property type="entry name" value="SSP1_head-tail_sf"/>
</dbReference>
<gene>
    <name evidence="1" type="ORF">GKQ51_09495</name>
</gene>
<organism evidence="1 2">
    <name type="scientific">Azotobacter chroococcum</name>
    <dbReference type="NCBI Taxonomy" id="353"/>
    <lineage>
        <taxon>Bacteria</taxon>
        <taxon>Pseudomonadati</taxon>
        <taxon>Pseudomonadota</taxon>
        <taxon>Gammaproteobacteria</taxon>
        <taxon>Pseudomonadales</taxon>
        <taxon>Pseudomonadaceae</taxon>
        <taxon>Azotobacter</taxon>
    </lineage>
</organism>